<dbReference type="RefSeq" id="XP_018009234.1">
    <property type="nucleotide sequence ID" value="XM_018153745.2"/>
</dbReference>
<gene>
    <name evidence="2" type="primary">LOC108666817</name>
</gene>
<accession>A0A8B7N7H8</accession>
<dbReference type="Pfam" id="PF14906">
    <property type="entry name" value="DUF4495"/>
    <property type="match status" value="1"/>
</dbReference>
<organism evidence="1 2">
    <name type="scientific">Hyalella azteca</name>
    <name type="common">Amphipod</name>
    <dbReference type="NCBI Taxonomy" id="294128"/>
    <lineage>
        <taxon>Eukaryota</taxon>
        <taxon>Metazoa</taxon>
        <taxon>Ecdysozoa</taxon>
        <taxon>Arthropoda</taxon>
        <taxon>Crustacea</taxon>
        <taxon>Multicrustacea</taxon>
        <taxon>Malacostraca</taxon>
        <taxon>Eumalacostraca</taxon>
        <taxon>Peracarida</taxon>
        <taxon>Amphipoda</taxon>
        <taxon>Senticaudata</taxon>
        <taxon>Talitrida</taxon>
        <taxon>Talitroidea</taxon>
        <taxon>Hyalellidae</taxon>
        <taxon>Hyalella</taxon>
    </lineage>
</organism>
<dbReference type="OrthoDB" id="10007406at2759"/>
<reference evidence="2" key="1">
    <citation type="submission" date="2025-08" db="UniProtKB">
        <authorList>
            <consortium name="RefSeq"/>
        </authorList>
    </citation>
    <scope>IDENTIFICATION</scope>
    <source>
        <tissue evidence="2">Whole organism</tissue>
    </source>
</reference>
<evidence type="ECO:0000313" key="2">
    <source>
        <dbReference type="RefSeq" id="XP_018009234.1"/>
    </source>
</evidence>
<dbReference type="Proteomes" id="UP000694843">
    <property type="component" value="Unplaced"/>
</dbReference>
<dbReference type="AlphaFoldDB" id="A0A8B7N7H8"/>
<dbReference type="InterPro" id="IPR027993">
    <property type="entry name" value="DUF4495"/>
</dbReference>
<keyword evidence="1" id="KW-1185">Reference proteome</keyword>
<sequence length="865" mass="95034">MNVVTLDISGITSACKDFLTAEWSSYKKSSECKVGVVCIYSVGGPRGNPASVLDSVACGLQECELLLKDVVDAKVASDCPVLESEVVVGADCSFFIYPERHRPDETPYTKAYTVGPPPPPPAGKRKKVVIKSAEEQYLLMMEQVGNYMLDHIKKMSQPAVPSGNMKVQYLLIASATLIKNRLNYYKDILRLPSSKTFSETVNRASELTEVLSQSVFYYQCELLRSSLMHDTDSHDWLSDKQFQEGEQISTAVRMWIFHVQGIRNDLYRYCSPAAAHSLLSSIVSDTLNILITRYMQATPSDRRVLQYRGDVLAILGFVAALLPSLVRRPAELFTGELHRSAVLPLHRRALLLLSIAAVKAAPLPVLVKHRKLLQTSTLQTDSESSSAINICSTPAWLTFVNKELYPPGVTRIVQLPSNVATLHMMLAAASSPAPDWPLLVRSLVHESLFGARALLRGLRDFWSGARQEQPCGGALCAPHLCSPPLTPQTVYAAVVQIVYRCADGRYLLRQIMFPDKINPASWDSLDQAQVWNSQRPPWHHVLVQLAVPAVLPAVQQVVRTLPAEAPAQPAHPGQLSVRLEHHLTTWILQLLRGVEAAADDIPESLIEVCAAMDAAVPAAVKPVGGHVMSQVLVEALYSVINSRSSVSQLSESSKGVTEDQWNMLTAMAERLCALHSDAFIAALHAINSATAFRLGEEGGNEKDRAVPNPLSTFPDEELAEAVAESLASQVLAAVQGQHALGIVRKFLQHNMEWVQQVLDVPSLLPLDQDLSPRSPSLVFAPEPLIYNPLYYHAMLFYAKFQQGGILRHECNWDLALTVASQWLPPAAVTALVATRCELQPDAILTLDEKEAVATIAPLLDTLHEE</sequence>
<protein>
    <submittedName>
        <fullName evidence="2">Uncharacterized protein LOC108666817</fullName>
    </submittedName>
</protein>
<dbReference type="PANTHER" id="PTHR33960:SF1">
    <property type="entry name" value="SIMILAR TO KIAA0825 PROTEIN"/>
    <property type="match status" value="1"/>
</dbReference>
<dbReference type="OMA" id="HVCESGE"/>
<evidence type="ECO:0000313" key="1">
    <source>
        <dbReference type="Proteomes" id="UP000694843"/>
    </source>
</evidence>
<dbReference type="GeneID" id="108666817"/>
<proteinExistence type="predicted"/>
<dbReference type="PANTHER" id="PTHR33960">
    <property type="entry name" value="SIMILAR TO KIAA0825 PROTEIN"/>
    <property type="match status" value="1"/>
</dbReference>
<dbReference type="KEGG" id="hazt:108666817"/>
<name>A0A8B7N7H8_HYAAZ</name>